<protein>
    <submittedName>
        <fullName evidence="2">Inner-membrane spanin protein Rz</fullName>
    </submittedName>
</protein>
<sequence>MSILAKYWRPLAIIIIVAAGALWARSEIISYGEQRYNDGYAKAIAEQKAANEKEEQRRNAELQKIQADAQQRIDAARNDAVNAAAKSGRLQQQLANIRKQLVGYSTAESIGNPAADTGVLLAQLLSESVERNQQLADYADRAREAGLACEAQYNSLRNKKAP</sequence>
<evidence type="ECO:0000313" key="3">
    <source>
        <dbReference type="Proteomes" id="UP000223281"/>
    </source>
</evidence>
<keyword evidence="3" id="KW-1185">Reference proteome</keyword>
<keyword evidence="1" id="KW-0175">Coiled coil</keyword>
<proteinExistence type="predicted"/>
<dbReference type="EMBL" id="KY860935">
    <property type="protein sequence ID" value="ARK07789.1"/>
    <property type="molecule type" value="Genomic_DNA"/>
</dbReference>
<accession>A0A1W6DY29</accession>
<evidence type="ECO:0000256" key="1">
    <source>
        <dbReference type="SAM" id="Coils"/>
    </source>
</evidence>
<organism evidence="2 3">
    <name type="scientific">Salmonella phage LPST10</name>
    <dbReference type="NCBI Taxonomy" id="1973454"/>
    <lineage>
        <taxon>Viruses</taxon>
        <taxon>Duplodnaviria</taxon>
        <taxon>Heunggongvirae</taxon>
        <taxon>Uroviricota</taxon>
        <taxon>Caudoviricetes</taxon>
        <taxon>Skatevirus</taxon>
        <taxon>Skatevirus LPST10</taxon>
    </lineage>
</organism>
<evidence type="ECO:0000313" key="2">
    <source>
        <dbReference type="EMBL" id="ARK07789.1"/>
    </source>
</evidence>
<feature type="coiled-coil region" evidence="1">
    <location>
        <begin position="37"/>
        <end position="86"/>
    </location>
</feature>
<name>A0A1W6DY29_9CAUD</name>
<dbReference type="InterPro" id="IPR019659">
    <property type="entry name" value="DUF2514"/>
</dbReference>
<dbReference type="Proteomes" id="UP000223281">
    <property type="component" value="Segment"/>
</dbReference>
<gene>
    <name evidence="2" type="ORF">LPST10_00057</name>
</gene>
<dbReference type="Pfam" id="PF10721">
    <property type="entry name" value="DUF2514"/>
    <property type="match status" value="1"/>
</dbReference>
<reference evidence="2 3" key="1">
    <citation type="submission" date="2017-04" db="EMBL/GenBank/DDBJ databases">
        <title>Complete Genome Sequence of Salmonella enterica serovar Typhimurium Bacteriophage LPST10, Isolated in China.</title>
        <authorList>
            <person name="Dong X."/>
            <person name="Huang C."/>
            <person name="Morsy M.K."/>
            <person name="Li Z."/>
            <person name="Zhou Y."/>
            <person name="Willias S.P."/>
            <person name="Abdelnabby H."/>
            <person name="Liu J."/>
            <person name="Wang X."/>
            <person name="Li J."/>
        </authorList>
    </citation>
    <scope>NUCLEOTIDE SEQUENCE [LARGE SCALE GENOMIC DNA]</scope>
</reference>